<evidence type="ECO:0000256" key="1">
    <source>
        <dbReference type="ARBA" id="ARBA00023115"/>
    </source>
</evidence>
<dbReference type="OrthoDB" id="9793351at2"/>
<dbReference type="SUPFAM" id="SSF53335">
    <property type="entry name" value="S-adenosyl-L-methionine-dependent methyltransferases"/>
    <property type="match status" value="1"/>
</dbReference>
<dbReference type="PANTHER" id="PTHR43317">
    <property type="entry name" value="THERMOSPERMINE SYNTHASE ACAULIS5"/>
    <property type="match status" value="1"/>
</dbReference>
<keyword evidence="3" id="KW-1185">Reference proteome</keyword>
<dbReference type="RefSeq" id="WP_007621677.1">
    <property type="nucleotide sequence ID" value="NZ_BAEO01000047.1"/>
</dbReference>
<reference evidence="2 3" key="1">
    <citation type="journal article" date="2017" name="Antonie Van Leeuwenhoek">
        <title>Rhizobium rhizosphaerae sp. nov., a novel species isolated from rice rhizosphere.</title>
        <authorList>
            <person name="Zhao J.J."/>
            <person name="Zhang J."/>
            <person name="Zhang R.J."/>
            <person name="Zhang C.W."/>
            <person name="Yin H.Q."/>
            <person name="Zhang X.X."/>
        </authorList>
    </citation>
    <scope>NUCLEOTIDE SEQUENCE [LARGE SCALE GENOMIC DNA]</scope>
    <source>
        <strain evidence="2 3">BSs20135</strain>
    </source>
</reference>
<dbReference type="eggNOG" id="COG2521">
    <property type="taxonomic scope" value="Bacteria"/>
</dbReference>
<dbReference type="Proteomes" id="UP000006327">
    <property type="component" value="Unassembled WGS sequence"/>
</dbReference>
<gene>
    <name evidence="2" type="ORF">GARC_3141</name>
</gene>
<dbReference type="GO" id="GO:0006596">
    <property type="term" value="P:polyamine biosynthetic process"/>
    <property type="evidence" value="ECO:0007669"/>
    <property type="project" value="UniProtKB-KW"/>
</dbReference>
<evidence type="ECO:0000313" key="3">
    <source>
        <dbReference type="Proteomes" id="UP000006327"/>
    </source>
</evidence>
<comment type="caution">
    <text evidence="2">The sequence shown here is derived from an EMBL/GenBank/DDBJ whole genome shotgun (WGS) entry which is preliminary data.</text>
</comment>
<protein>
    <submittedName>
        <fullName evidence="2">Parallel beta-helix repeat-containing protein</fullName>
    </submittedName>
</protein>
<dbReference type="EMBL" id="BAEO01000047">
    <property type="protein sequence ID" value="GAC20100.1"/>
    <property type="molecule type" value="Genomic_DNA"/>
</dbReference>
<organism evidence="2 3">
    <name type="scientific">Paraglaciecola arctica BSs20135</name>
    <dbReference type="NCBI Taxonomy" id="493475"/>
    <lineage>
        <taxon>Bacteria</taxon>
        <taxon>Pseudomonadati</taxon>
        <taxon>Pseudomonadota</taxon>
        <taxon>Gammaproteobacteria</taxon>
        <taxon>Alteromonadales</taxon>
        <taxon>Alteromonadaceae</taxon>
        <taxon>Paraglaciecola</taxon>
    </lineage>
</organism>
<dbReference type="Gene3D" id="3.40.50.150">
    <property type="entry name" value="Vaccinia Virus protein VP39"/>
    <property type="match status" value="1"/>
</dbReference>
<dbReference type="InterPro" id="IPR029063">
    <property type="entry name" value="SAM-dependent_MTases_sf"/>
</dbReference>
<name>K6Z9G8_9ALTE</name>
<proteinExistence type="predicted"/>
<dbReference type="PANTHER" id="PTHR43317:SF3">
    <property type="entry name" value="BLR2883 PROTEIN"/>
    <property type="match status" value="1"/>
</dbReference>
<dbReference type="Pfam" id="PF01564">
    <property type="entry name" value="Spermine_synth"/>
    <property type="match status" value="1"/>
</dbReference>
<sequence>MIPWTQLGSAQIPNNGGELKFSQRGDEFSIRLSGIRGELMNSRLFNSEKVLAELGCAHLHFTDNAQVLVGGLGMGYTLAAALKAVSANSQVTVAELIPEVVVWNQGPLGNCAKNPLEDPRTKVHIGDVRALLKIRKPTFDAILLDVDNGPEGLTQKDNSSIYSPQGLEYIYKTLRPKGMVAIWSAGPDHQFTLRLKKAGFKAEDRVVRARPGKGSRHTIFLGRKP</sequence>
<dbReference type="AlphaFoldDB" id="K6Z9G8"/>
<dbReference type="STRING" id="493475.GARC_3141"/>
<evidence type="ECO:0000313" key="2">
    <source>
        <dbReference type="EMBL" id="GAC20100.1"/>
    </source>
</evidence>
<keyword evidence="1" id="KW-0620">Polyamine biosynthesis</keyword>
<accession>K6Z9G8</accession>